<dbReference type="Proteomes" id="UP000660554">
    <property type="component" value="Unassembled WGS sequence"/>
</dbReference>
<comment type="caution">
    <text evidence="2">The sequence shown here is derived from an EMBL/GenBank/DDBJ whole genome shotgun (WGS) entry which is preliminary data.</text>
</comment>
<feature type="transmembrane region" description="Helical" evidence="1">
    <location>
        <begin position="141"/>
        <end position="160"/>
    </location>
</feature>
<accession>A0ABQ3NXF4</accession>
<feature type="transmembrane region" description="Helical" evidence="1">
    <location>
        <begin position="246"/>
        <end position="264"/>
    </location>
</feature>
<evidence type="ECO:0000313" key="2">
    <source>
        <dbReference type="EMBL" id="GHI17453.1"/>
    </source>
</evidence>
<reference evidence="3" key="1">
    <citation type="submission" date="2020-09" db="EMBL/GenBank/DDBJ databases">
        <title>Whole genome shotgun sequence of Streptomyces cinnamonensis NBRC 15873.</title>
        <authorList>
            <person name="Komaki H."/>
            <person name="Tamura T."/>
        </authorList>
    </citation>
    <scope>NUCLEOTIDE SEQUENCE [LARGE SCALE GENOMIC DNA]</scope>
    <source>
        <strain evidence="3">NBRC 15873</strain>
    </source>
</reference>
<keyword evidence="3" id="KW-1185">Reference proteome</keyword>
<keyword evidence="1" id="KW-0812">Transmembrane</keyword>
<protein>
    <recommendedName>
        <fullName evidence="4">HTTM domain-containing protein</fullName>
    </recommendedName>
</protein>
<name>A0ABQ3NXF4_STRVG</name>
<keyword evidence="1" id="KW-0472">Membrane</keyword>
<evidence type="ECO:0000313" key="3">
    <source>
        <dbReference type="Proteomes" id="UP000660554"/>
    </source>
</evidence>
<proteinExistence type="predicted"/>
<feature type="transmembrane region" description="Helical" evidence="1">
    <location>
        <begin position="77"/>
        <end position="105"/>
    </location>
</feature>
<dbReference type="EMBL" id="BNDV01000017">
    <property type="protein sequence ID" value="GHI17453.1"/>
    <property type="molecule type" value="Genomic_DNA"/>
</dbReference>
<sequence length="269" mass="28527">MSISMETAYIVCSRIAGVWVILSSAERLATLREIRPGGILDPRVNAVSGMGGVTSVVCGRVGTLHYVLLLTRLTAGVVLLVSPAFLVVIGTWPVVAITTLIAGRLVTYGGEDGSDQMLTIMSVAFAVVLPLGLSDERIAKVGLYFVGAQACLAYSAAGVAKLISHDWRSGVAIRGILSTRTYGLRRAAMIVQKHPVLAWCLATSTILLESMFLFAPMLPSTALVVLLVVAAAFHASTAVAMGLNGFFWAFVATYPAIIFLNESVRGWLL</sequence>
<feature type="transmembrane region" description="Helical" evidence="1">
    <location>
        <begin position="222"/>
        <end position="240"/>
    </location>
</feature>
<evidence type="ECO:0000256" key="1">
    <source>
        <dbReference type="SAM" id="Phobius"/>
    </source>
</evidence>
<keyword evidence="1" id="KW-1133">Transmembrane helix</keyword>
<evidence type="ECO:0008006" key="4">
    <source>
        <dbReference type="Google" id="ProtNLM"/>
    </source>
</evidence>
<organism evidence="2 3">
    <name type="scientific">Streptomyces virginiae</name>
    <name type="common">Streptomyces cinnamonensis</name>
    <dbReference type="NCBI Taxonomy" id="1961"/>
    <lineage>
        <taxon>Bacteria</taxon>
        <taxon>Bacillati</taxon>
        <taxon>Actinomycetota</taxon>
        <taxon>Actinomycetes</taxon>
        <taxon>Kitasatosporales</taxon>
        <taxon>Streptomycetaceae</taxon>
        <taxon>Streptomyces</taxon>
    </lineage>
</organism>
<gene>
    <name evidence="2" type="ORF">Scinn_69160</name>
</gene>
<feature type="transmembrane region" description="Helical" evidence="1">
    <location>
        <begin position="117"/>
        <end position="134"/>
    </location>
</feature>